<sequence length="198" mass="21035">MAPDNKGSHHPTTPARGKRAISAWHSSKPVRHAEGSPLFGVPTGAHGVGRNPAARPSVAQSECSAALDRTSTRSQLLPSARPTHGAVSSLISYLVTKRGPKPSRQCWRRFWSPCIGAPCFWPRAQGLPLSKRGTMDGVLSCAMAHVTNLPSGNGIEQRAVGKFTPSLLVCQAGGSLHMTVECPITLRSCVHVAHIDII</sequence>
<dbReference type="Proteomes" id="UP000814033">
    <property type="component" value="Unassembled WGS sequence"/>
</dbReference>
<gene>
    <name evidence="1" type="ORF">FA95DRAFT_87678</name>
</gene>
<keyword evidence="2" id="KW-1185">Reference proteome</keyword>
<proteinExistence type="predicted"/>
<reference evidence="1" key="2">
    <citation type="journal article" date="2022" name="New Phytol.">
        <title>Evolutionary transition to the ectomycorrhizal habit in the genomes of a hyperdiverse lineage of mushroom-forming fungi.</title>
        <authorList>
            <person name="Looney B."/>
            <person name="Miyauchi S."/>
            <person name="Morin E."/>
            <person name="Drula E."/>
            <person name="Courty P.E."/>
            <person name="Kohler A."/>
            <person name="Kuo A."/>
            <person name="LaButti K."/>
            <person name="Pangilinan J."/>
            <person name="Lipzen A."/>
            <person name="Riley R."/>
            <person name="Andreopoulos W."/>
            <person name="He G."/>
            <person name="Johnson J."/>
            <person name="Nolan M."/>
            <person name="Tritt A."/>
            <person name="Barry K.W."/>
            <person name="Grigoriev I.V."/>
            <person name="Nagy L.G."/>
            <person name="Hibbett D."/>
            <person name="Henrissat B."/>
            <person name="Matheny P.B."/>
            <person name="Labbe J."/>
            <person name="Martin F.M."/>
        </authorList>
    </citation>
    <scope>NUCLEOTIDE SEQUENCE</scope>
    <source>
        <strain evidence="1">FP105234-sp</strain>
    </source>
</reference>
<accession>A0ACB8RND4</accession>
<reference evidence="1" key="1">
    <citation type="submission" date="2021-02" db="EMBL/GenBank/DDBJ databases">
        <authorList>
            <consortium name="DOE Joint Genome Institute"/>
            <person name="Ahrendt S."/>
            <person name="Looney B.P."/>
            <person name="Miyauchi S."/>
            <person name="Morin E."/>
            <person name="Drula E."/>
            <person name="Courty P.E."/>
            <person name="Chicoki N."/>
            <person name="Fauchery L."/>
            <person name="Kohler A."/>
            <person name="Kuo A."/>
            <person name="Labutti K."/>
            <person name="Pangilinan J."/>
            <person name="Lipzen A."/>
            <person name="Riley R."/>
            <person name="Andreopoulos W."/>
            <person name="He G."/>
            <person name="Johnson J."/>
            <person name="Barry K.W."/>
            <person name="Grigoriev I.V."/>
            <person name="Nagy L."/>
            <person name="Hibbett D."/>
            <person name="Henrissat B."/>
            <person name="Matheny P.B."/>
            <person name="Labbe J."/>
            <person name="Martin F."/>
        </authorList>
    </citation>
    <scope>NUCLEOTIDE SEQUENCE</scope>
    <source>
        <strain evidence="1">FP105234-sp</strain>
    </source>
</reference>
<dbReference type="EMBL" id="MU275942">
    <property type="protein sequence ID" value="KAI0045759.1"/>
    <property type="molecule type" value="Genomic_DNA"/>
</dbReference>
<comment type="caution">
    <text evidence="1">The sequence shown here is derived from an EMBL/GenBank/DDBJ whole genome shotgun (WGS) entry which is preliminary data.</text>
</comment>
<organism evidence="1 2">
    <name type="scientific">Auriscalpium vulgare</name>
    <dbReference type="NCBI Taxonomy" id="40419"/>
    <lineage>
        <taxon>Eukaryota</taxon>
        <taxon>Fungi</taxon>
        <taxon>Dikarya</taxon>
        <taxon>Basidiomycota</taxon>
        <taxon>Agaricomycotina</taxon>
        <taxon>Agaricomycetes</taxon>
        <taxon>Russulales</taxon>
        <taxon>Auriscalpiaceae</taxon>
        <taxon>Auriscalpium</taxon>
    </lineage>
</organism>
<evidence type="ECO:0000313" key="2">
    <source>
        <dbReference type="Proteomes" id="UP000814033"/>
    </source>
</evidence>
<evidence type="ECO:0000313" key="1">
    <source>
        <dbReference type="EMBL" id="KAI0045759.1"/>
    </source>
</evidence>
<name>A0ACB8RND4_9AGAM</name>
<protein>
    <submittedName>
        <fullName evidence="1">Uncharacterized protein</fullName>
    </submittedName>
</protein>